<dbReference type="GO" id="GO:0000976">
    <property type="term" value="F:transcription cis-regulatory region binding"/>
    <property type="evidence" value="ECO:0007669"/>
    <property type="project" value="TreeGrafter"/>
</dbReference>
<dbReference type="Gene3D" id="1.10.357.10">
    <property type="entry name" value="Tetracycline Repressor, domain 2"/>
    <property type="match status" value="1"/>
</dbReference>
<keyword evidence="3" id="KW-0804">Transcription</keyword>
<dbReference type="PRINTS" id="PR00455">
    <property type="entry name" value="HTHTETR"/>
</dbReference>
<evidence type="ECO:0000256" key="1">
    <source>
        <dbReference type="ARBA" id="ARBA00023015"/>
    </source>
</evidence>
<evidence type="ECO:0000259" key="6">
    <source>
        <dbReference type="PROSITE" id="PS50977"/>
    </source>
</evidence>
<dbReference type="PANTHER" id="PTHR30055:SF234">
    <property type="entry name" value="HTH-TYPE TRANSCRIPTIONAL REGULATOR BETI"/>
    <property type="match status" value="1"/>
</dbReference>
<dbReference type="AlphaFoldDB" id="A0A4R1I2V4"/>
<protein>
    <submittedName>
        <fullName evidence="7">TetR family transcriptional regulator</fullName>
    </submittedName>
</protein>
<evidence type="ECO:0000256" key="3">
    <source>
        <dbReference type="ARBA" id="ARBA00023163"/>
    </source>
</evidence>
<name>A0A4R1I2V4_PSEEN</name>
<evidence type="ECO:0000313" key="7">
    <source>
        <dbReference type="EMBL" id="TCK27640.1"/>
    </source>
</evidence>
<dbReference type="InterPro" id="IPR009057">
    <property type="entry name" value="Homeodomain-like_sf"/>
</dbReference>
<dbReference type="InterPro" id="IPR036271">
    <property type="entry name" value="Tet_transcr_reg_TetR-rel_C_sf"/>
</dbReference>
<organism evidence="7 8">
    <name type="scientific">Pseudonocardia endophytica</name>
    <dbReference type="NCBI Taxonomy" id="401976"/>
    <lineage>
        <taxon>Bacteria</taxon>
        <taxon>Bacillati</taxon>
        <taxon>Actinomycetota</taxon>
        <taxon>Actinomycetes</taxon>
        <taxon>Pseudonocardiales</taxon>
        <taxon>Pseudonocardiaceae</taxon>
        <taxon>Pseudonocardia</taxon>
    </lineage>
</organism>
<dbReference type="Pfam" id="PF00440">
    <property type="entry name" value="TetR_N"/>
    <property type="match status" value="1"/>
</dbReference>
<dbReference type="EMBL" id="SMFZ01000001">
    <property type="protein sequence ID" value="TCK27640.1"/>
    <property type="molecule type" value="Genomic_DNA"/>
</dbReference>
<evidence type="ECO:0000313" key="8">
    <source>
        <dbReference type="Proteomes" id="UP000295560"/>
    </source>
</evidence>
<dbReference type="Proteomes" id="UP000295560">
    <property type="component" value="Unassembled WGS sequence"/>
</dbReference>
<evidence type="ECO:0000256" key="5">
    <source>
        <dbReference type="SAM" id="MobiDB-lite"/>
    </source>
</evidence>
<feature type="domain" description="HTH tetR-type" evidence="6">
    <location>
        <begin position="25"/>
        <end position="85"/>
    </location>
</feature>
<accession>A0A4R1I2V4</accession>
<evidence type="ECO:0000256" key="2">
    <source>
        <dbReference type="ARBA" id="ARBA00023125"/>
    </source>
</evidence>
<evidence type="ECO:0000256" key="4">
    <source>
        <dbReference type="PROSITE-ProRule" id="PRU00335"/>
    </source>
</evidence>
<feature type="region of interest" description="Disordered" evidence="5">
    <location>
        <begin position="1"/>
        <end position="26"/>
    </location>
</feature>
<sequence>MKASRWASREVDVTGSGRRKRADGQESQRRILDAAAEIAGERGYDGTSISAVSKRCGLPASSIYWHFTDKDELIAAVIERSFETWLAAVQLPDEQAGDPAERAAAMSVGVAKALLETPDFLRLGLLLTLERRPTEPTARTRFLQVREVARDRVQAALDALAPGLPEASARRLTTYALAGADGLFIAHQIHGDDVDLLEMFALHARLLTDAIARESADGAGSVP</sequence>
<dbReference type="PROSITE" id="PS50977">
    <property type="entry name" value="HTH_TETR_2"/>
    <property type="match status" value="1"/>
</dbReference>
<keyword evidence="2 4" id="KW-0238">DNA-binding</keyword>
<dbReference type="RefSeq" id="WP_132426711.1">
    <property type="nucleotide sequence ID" value="NZ_SMFZ01000001.1"/>
</dbReference>
<dbReference type="SUPFAM" id="SSF46689">
    <property type="entry name" value="Homeodomain-like"/>
    <property type="match status" value="1"/>
</dbReference>
<dbReference type="PANTHER" id="PTHR30055">
    <property type="entry name" value="HTH-TYPE TRANSCRIPTIONAL REGULATOR RUTR"/>
    <property type="match status" value="1"/>
</dbReference>
<keyword evidence="8" id="KW-1185">Reference proteome</keyword>
<keyword evidence="1" id="KW-0805">Transcription regulation</keyword>
<proteinExistence type="predicted"/>
<feature type="DNA-binding region" description="H-T-H motif" evidence="4">
    <location>
        <begin position="48"/>
        <end position="67"/>
    </location>
</feature>
<dbReference type="SUPFAM" id="SSF48498">
    <property type="entry name" value="Tetracyclin repressor-like, C-terminal domain"/>
    <property type="match status" value="1"/>
</dbReference>
<reference evidence="7 8" key="1">
    <citation type="submission" date="2019-03" db="EMBL/GenBank/DDBJ databases">
        <title>Sequencing the genomes of 1000 actinobacteria strains.</title>
        <authorList>
            <person name="Klenk H.-P."/>
        </authorList>
    </citation>
    <scope>NUCLEOTIDE SEQUENCE [LARGE SCALE GENOMIC DNA]</scope>
    <source>
        <strain evidence="7 8">DSM 44969</strain>
    </source>
</reference>
<gene>
    <name evidence="7" type="ORF">EV378_3512</name>
</gene>
<dbReference type="InterPro" id="IPR001647">
    <property type="entry name" value="HTH_TetR"/>
</dbReference>
<dbReference type="InterPro" id="IPR050109">
    <property type="entry name" value="HTH-type_TetR-like_transc_reg"/>
</dbReference>
<dbReference type="GO" id="GO:0003700">
    <property type="term" value="F:DNA-binding transcription factor activity"/>
    <property type="evidence" value="ECO:0007669"/>
    <property type="project" value="TreeGrafter"/>
</dbReference>
<comment type="caution">
    <text evidence="7">The sequence shown here is derived from an EMBL/GenBank/DDBJ whole genome shotgun (WGS) entry which is preliminary data.</text>
</comment>
<dbReference type="OrthoDB" id="4899232at2"/>